<evidence type="ECO:0000313" key="3">
    <source>
        <dbReference type="Proteomes" id="UP000535491"/>
    </source>
</evidence>
<keyword evidence="1" id="KW-1133">Transmembrane helix</keyword>
<dbReference type="InterPro" id="IPR020138">
    <property type="entry name" value="Uncharacterised_YqzF"/>
</dbReference>
<gene>
    <name evidence="2" type="ORF">H1191_11925</name>
</gene>
<evidence type="ECO:0000256" key="1">
    <source>
        <dbReference type="SAM" id="Phobius"/>
    </source>
</evidence>
<comment type="caution">
    <text evidence="2">The sequence shown here is derived from an EMBL/GenBank/DDBJ whole genome shotgun (WGS) entry which is preliminary data.</text>
</comment>
<dbReference type="RefSeq" id="WP_181752253.1">
    <property type="nucleotide sequence ID" value="NZ_JACEIQ010000011.1"/>
</dbReference>
<feature type="transmembrane region" description="Helical" evidence="1">
    <location>
        <begin position="7"/>
        <end position="28"/>
    </location>
</feature>
<reference evidence="2 3" key="1">
    <citation type="submission" date="2020-07" db="EMBL/GenBank/DDBJ databases">
        <authorList>
            <person name="Feng H."/>
        </authorList>
    </citation>
    <scope>NUCLEOTIDE SEQUENCE [LARGE SCALE GENOMIC DNA]</scope>
    <source>
        <strain evidence="3">s-10</strain>
    </source>
</reference>
<keyword evidence="3" id="KW-1185">Reference proteome</keyword>
<accession>A0A7W2A7Y4</accession>
<keyword evidence="1" id="KW-0472">Membrane</keyword>
<evidence type="ECO:0000313" key="2">
    <source>
        <dbReference type="EMBL" id="MBA4495016.1"/>
    </source>
</evidence>
<name>A0A7W2A7Y4_9BACL</name>
<dbReference type="AlphaFoldDB" id="A0A7W2A7Y4"/>
<dbReference type="Pfam" id="PF11118">
    <property type="entry name" value="DUF2627"/>
    <property type="match status" value="1"/>
</dbReference>
<feature type="transmembrane region" description="Helical" evidence="1">
    <location>
        <begin position="40"/>
        <end position="65"/>
    </location>
</feature>
<protein>
    <submittedName>
        <fullName evidence="2">DUF2627 domain-containing protein</fullName>
    </submittedName>
</protein>
<dbReference type="EMBL" id="JACEIQ010000011">
    <property type="protein sequence ID" value="MBA4495016.1"/>
    <property type="molecule type" value="Genomic_DNA"/>
</dbReference>
<dbReference type="Proteomes" id="UP000535491">
    <property type="component" value="Unassembled WGS sequence"/>
</dbReference>
<organism evidence="2 3">
    <name type="scientific">Paenactinomyces guangxiensis</name>
    <dbReference type="NCBI Taxonomy" id="1490290"/>
    <lineage>
        <taxon>Bacteria</taxon>
        <taxon>Bacillati</taxon>
        <taxon>Bacillota</taxon>
        <taxon>Bacilli</taxon>
        <taxon>Bacillales</taxon>
        <taxon>Thermoactinomycetaceae</taxon>
        <taxon>Paenactinomyces</taxon>
    </lineage>
</organism>
<keyword evidence="1" id="KW-0812">Transmembrane</keyword>
<sequence length="93" mass="10613">MKIIYQRIFAIIIMCIPGILAIYGWTVMRDILFDYLAGQGFALLSFLGALVLFLLGLSIIGGFIFHRDKKRNKIQPRLLGKKEDPDKVRKPGF</sequence>
<proteinExistence type="predicted"/>